<dbReference type="Proteomes" id="UP000274786">
    <property type="component" value="Unassembled WGS sequence"/>
</dbReference>
<dbReference type="EMBL" id="RCDC01000004">
    <property type="protein sequence ID" value="RLK57425.1"/>
    <property type="molecule type" value="Genomic_DNA"/>
</dbReference>
<evidence type="ECO:0000313" key="1">
    <source>
        <dbReference type="EMBL" id="RLK57425.1"/>
    </source>
</evidence>
<dbReference type="AlphaFoldDB" id="A0A498CTV2"/>
<organism evidence="1 2">
    <name type="scientific">Stenotrophomonas rhizophila</name>
    <dbReference type="NCBI Taxonomy" id="216778"/>
    <lineage>
        <taxon>Bacteria</taxon>
        <taxon>Pseudomonadati</taxon>
        <taxon>Pseudomonadota</taxon>
        <taxon>Gammaproteobacteria</taxon>
        <taxon>Lysobacterales</taxon>
        <taxon>Lysobacteraceae</taxon>
        <taxon>Stenotrophomonas</taxon>
    </lineage>
</organism>
<dbReference type="OrthoDB" id="6717824at2"/>
<evidence type="ECO:0008006" key="3">
    <source>
        <dbReference type="Google" id="ProtNLM"/>
    </source>
</evidence>
<dbReference type="InterPro" id="IPR038026">
    <property type="entry name" value="MtlR-like_sf"/>
</dbReference>
<dbReference type="RefSeq" id="WP_121040162.1">
    <property type="nucleotide sequence ID" value="NZ_RCDC01000004.1"/>
</dbReference>
<name>A0A498CTV2_9GAMM</name>
<proteinExistence type="predicted"/>
<comment type="caution">
    <text evidence="1">The sequence shown here is derived from an EMBL/GenBank/DDBJ whole genome shotgun (WGS) entry which is preliminary data.</text>
</comment>
<gene>
    <name evidence="1" type="ORF">BCL79_1831</name>
</gene>
<dbReference type="Gene3D" id="1.20.120.330">
    <property type="entry name" value="Nucleotidyltransferases domain 2"/>
    <property type="match status" value="1"/>
</dbReference>
<evidence type="ECO:0000313" key="2">
    <source>
        <dbReference type="Proteomes" id="UP000274786"/>
    </source>
</evidence>
<dbReference type="SUPFAM" id="SSF158668">
    <property type="entry name" value="MtlR-like"/>
    <property type="match status" value="1"/>
</dbReference>
<sequence>MAKRIEVESLAGLEHLVAALETEDVLGAVLRAQLQVEQQIELFLVANVADDMWEVAGSLPQNFSHKVALAAALGFPKELCFAATALNQIRNKFAHRAGWTLKQPDIDNLVDKYETARAAVDPEFYEMRKSSIRVHSRGGEKIDFGTKGPEWDFKMVSGGIVSLIVKYLVMQNLENGFGLP</sequence>
<reference evidence="1 2" key="1">
    <citation type="submission" date="2018-10" db="EMBL/GenBank/DDBJ databases">
        <title>Comparative analysis of microorganisms from saline springs in Andes Mountain Range, Colombia.</title>
        <authorList>
            <person name="Rubin E."/>
        </authorList>
    </citation>
    <scope>NUCLEOTIDE SEQUENCE [LARGE SCALE GENOMIC DNA]</scope>
    <source>
        <strain evidence="1 2">USBA GBX 843</strain>
    </source>
</reference>
<accession>A0A498CTV2</accession>
<protein>
    <recommendedName>
        <fullName evidence="3">DUF4145 domain-containing protein</fullName>
    </recommendedName>
</protein>